<evidence type="ECO:0000259" key="7">
    <source>
        <dbReference type="Pfam" id="PF00482"/>
    </source>
</evidence>
<proteinExistence type="predicted"/>
<reference evidence="9" key="1">
    <citation type="journal article" date="2019" name="Int. J. Syst. Evol. Microbiol.">
        <title>The Global Catalogue of Microorganisms (GCM) 10K type strain sequencing project: providing services to taxonomists for standard genome sequencing and annotation.</title>
        <authorList>
            <consortium name="The Broad Institute Genomics Platform"/>
            <consortium name="The Broad Institute Genome Sequencing Center for Infectious Disease"/>
            <person name="Wu L."/>
            <person name="Ma J."/>
        </authorList>
    </citation>
    <scope>NUCLEOTIDE SEQUENCE [LARGE SCALE GENOMIC DNA]</scope>
    <source>
        <strain evidence="9">JCM 18537</strain>
    </source>
</reference>
<protein>
    <recommendedName>
        <fullName evidence="7">Type II secretion system protein GspF domain-containing protein</fullName>
    </recommendedName>
</protein>
<sequence length="313" mass="31206">MGVRRRRTGGGPAAVAETVLRLAVLLQAGAAPAAAWRHLAEAGDAAAGAIVERVAGGMPLVEAIEAQSAASAGRTPASARLAAAWLDVAAAWEVSIAVGAPLADSLRGMASALRDAQESADDVQVALAEPAGTARLMGWLPLFGLVIGGALGFDTLVILFTHPAGIGCLVAGLVLLAGARLWTGRLVRSAQPPPGTPGMAAELLAIALAGGVSIERAHDLVDTAPGGPRGADEVDGVLALSRAAGVPAVELLRASAAHDRHDARTSGRTRAARLGSRLLLPLGVCTLPAFLCLGVAPMMLGVLAATPLPALGG</sequence>
<evidence type="ECO:0000256" key="5">
    <source>
        <dbReference type="ARBA" id="ARBA00023136"/>
    </source>
</evidence>
<accession>A0ABP9AS95</accession>
<keyword evidence="2" id="KW-1003">Cell membrane</keyword>
<dbReference type="RefSeq" id="WP_345441952.1">
    <property type="nucleotide sequence ID" value="NZ_BAABKO010000007.1"/>
</dbReference>
<dbReference type="PANTHER" id="PTHR35007:SF4">
    <property type="entry name" value="CONSERVED TRANSMEMBRANE PROTEIN-RELATED"/>
    <property type="match status" value="1"/>
</dbReference>
<evidence type="ECO:0000256" key="4">
    <source>
        <dbReference type="ARBA" id="ARBA00022989"/>
    </source>
</evidence>
<name>A0ABP9AS95_9MICO</name>
<comment type="caution">
    <text evidence="8">The sequence shown here is derived from an EMBL/GenBank/DDBJ whole genome shotgun (WGS) entry which is preliminary data.</text>
</comment>
<dbReference type="PANTHER" id="PTHR35007">
    <property type="entry name" value="INTEGRAL MEMBRANE PROTEIN-RELATED"/>
    <property type="match status" value="1"/>
</dbReference>
<feature type="transmembrane region" description="Helical" evidence="6">
    <location>
        <begin position="164"/>
        <end position="182"/>
    </location>
</feature>
<evidence type="ECO:0000256" key="3">
    <source>
        <dbReference type="ARBA" id="ARBA00022692"/>
    </source>
</evidence>
<dbReference type="Pfam" id="PF00482">
    <property type="entry name" value="T2SSF"/>
    <property type="match status" value="1"/>
</dbReference>
<evidence type="ECO:0000313" key="9">
    <source>
        <dbReference type="Proteomes" id="UP001501645"/>
    </source>
</evidence>
<feature type="transmembrane region" description="Helical" evidence="6">
    <location>
        <begin position="278"/>
        <end position="305"/>
    </location>
</feature>
<dbReference type="InterPro" id="IPR018076">
    <property type="entry name" value="T2SS_GspF_dom"/>
</dbReference>
<evidence type="ECO:0000256" key="1">
    <source>
        <dbReference type="ARBA" id="ARBA00004651"/>
    </source>
</evidence>
<evidence type="ECO:0000256" key="6">
    <source>
        <dbReference type="SAM" id="Phobius"/>
    </source>
</evidence>
<keyword evidence="3 6" id="KW-0812">Transmembrane</keyword>
<feature type="domain" description="Type II secretion system protein GspF" evidence="7">
    <location>
        <begin position="21"/>
        <end position="147"/>
    </location>
</feature>
<comment type="subcellular location">
    <subcellularLocation>
        <location evidence="1">Cell membrane</location>
        <topology evidence="1">Multi-pass membrane protein</topology>
    </subcellularLocation>
</comment>
<dbReference type="EMBL" id="BAABKO010000007">
    <property type="protein sequence ID" value="GAA4785201.1"/>
    <property type="molecule type" value="Genomic_DNA"/>
</dbReference>
<evidence type="ECO:0000313" key="8">
    <source>
        <dbReference type="EMBL" id="GAA4785201.1"/>
    </source>
</evidence>
<evidence type="ECO:0000256" key="2">
    <source>
        <dbReference type="ARBA" id="ARBA00022475"/>
    </source>
</evidence>
<keyword evidence="4 6" id="KW-1133">Transmembrane helix</keyword>
<gene>
    <name evidence="8" type="ORF">GCM10023351_33670</name>
</gene>
<keyword evidence="9" id="KW-1185">Reference proteome</keyword>
<dbReference type="Proteomes" id="UP001501645">
    <property type="component" value="Unassembled WGS sequence"/>
</dbReference>
<keyword evidence="5 6" id="KW-0472">Membrane</keyword>
<feature type="transmembrane region" description="Helical" evidence="6">
    <location>
        <begin position="139"/>
        <end position="158"/>
    </location>
</feature>
<organism evidence="8 9">
    <name type="scientific">Microbacterium gilvum</name>
    <dbReference type="NCBI Taxonomy" id="1336204"/>
    <lineage>
        <taxon>Bacteria</taxon>
        <taxon>Bacillati</taxon>
        <taxon>Actinomycetota</taxon>
        <taxon>Actinomycetes</taxon>
        <taxon>Micrococcales</taxon>
        <taxon>Microbacteriaceae</taxon>
        <taxon>Microbacterium</taxon>
    </lineage>
</organism>